<keyword evidence="4" id="KW-1185">Reference proteome</keyword>
<evidence type="ECO:0000259" key="2">
    <source>
        <dbReference type="Pfam" id="PF04149"/>
    </source>
</evidence>
<evidence type="ECO:0000313" key="4">
    <source>
        <dbReference type="Proteomes" id="UP000265719"/>
    </source>
</evidence>
<sequence>MESSVNRDACAPGERVPVPPAASGQERTSWRKSSHSEENNGNACVEVRFPRWRAVVMRDSVHPDSTEIPVPAEEWVSFIHQVKFHGF</sequence>
<feature type="region of interest" description="Disordered" evidence="1">
    <location>
        <begin position="1"/>
        <end position="42"/>
    </location>
</feature>
<dbReference type="Proteomes" id="UP000265719">
    <property type="component" value="Chromosome"/>
</dbReference>
<proteinExistence type="predicted"/>
<evidence type="ECO:0000313" key="3">
    <source>
        <dbReference type="EMBL" id="UOE22203.1"/>
    </source>
</evidence>
<accession>A0AA97M1U2</accession>
<feature type="domain" description="DUF397" evidence="2">
    <location>
        <begin position="29"/>
        <end position="83"/>
    </location>
</feature>
<name>A0AA97M1U2_9ACTN</name>
<gene>
    <name evidence="3" type="ORF">NI17_022695</name>
</gene>
<dbReference type="AlphaFoldDB" id="A0AA97M1U2"/>
<organism evidence="3 4">
    <name type="scientific">Thermobifida halotolerans</name>
    <dbReference type="NCBI Taxonomy" id="483545"/>
    <lineage>
        <taxon>Bacteria</taxon>
        <taxon>Bacillati</taxon>
        <taxon>Actinomycetota</taxon>
        <taxon>Actinomycetes</taxon>
        <taxon>Streptosporangiales</taxon>
        <taxon>Nocardiopsidaceae</taxon>
        <taxon>Thermobifida</taxon>
    </lineage>
</organism>
<dbReference type="Pfam" id="PF04149">
    <property type="entry name" value="DUF397"/>
    <property type="match status" value="1"/>
</dbReference>
<evidence type="ECO:0000256" key="1">
    <source>
        <dbReference type="SAM" id="MobiDB-lite"/>
    </source>
</evidence>
<dbReference type="RefSeq" id="WP_084012361.1">
    <property type="nucleotide sequence ID" value="NZ_CP063196.1"/>
</dbReference>
<reference evidence="3" key="1">
    <citation type="submission" date="2020-10" db="EMBL/GenBank/DDBJ databases">
        <title>De novo genome project of the cellulose decomposer Thermobifida halotolerans type strain.</title>
        <authorList>
            <person name="Nagy I."/>
            <person name="Horvath B."/>
            <person name="Kukolya J."/>
            <person name="Nagy I."/>
            <person name="Orsini M."/>
        </authorList>
    </citation>
    <scope>NUCLEOTIDE SEQUENCE</scope>
    <source>
        <strain evidence="3">DSM 44931</strain>
    </source>
</reference>
<dbReference type="InterPro" id="IPR007278">
    <property type="entry name" value="DUF397"/>
</dbReference>
<dbReference type="EMBL" id="CP063196">
    <property type="protein sequence ID" value="UOE22203.1"/>
    <property type="molecule type" value="Genomic_DNA"/>
</dbReference>
<protein>
    <submittedName>
        <fullName evidence="3">DUF397 domain-containing protein</fullName>
    </submittedName>
</protein>
<dbReference type="KEGG" id="thao:NI17_022695"/>